<organism evidence="2 3">
    <name type="scientific">Cryphonectria parasitica (strain ATCC 38755 / EP155)</name>
    <dbReference type="NCBI Taxonomy" id="660469"/>
    <lineage>
        <taxon>Eukaryota</taxon>
        <taxon>Fungi</taxon>
        <taxon>Dikarya</taxon>
        <taxon>Ascomycota</taxon>
        <taxon>Pezizomycotina</taxon>
        <taxon>Sordariomycetes</taxon>
        <taxon>Sordariomycetidae</taxon>
        <taxon>Diaporthales</taxon>
        <taxon>Cryphonectriaceae</taxon>
        <taxon>Cryphonectria-Endothia species complex</taxon>
        <taxon>Cryphonectria</taxon>
    </lineage>
</organism>
<reference evidence="2" key="1">
    <citation type="journal article" date="2020" name="Phytopathology">
        <title>Genome sequence of the chestnut blight fungus Cryphonectria parasitica EP155: A fundamental resource for an archetypical invasive plant pathogen.</title>
        <authorList>
            <person name="Crouch J.A."/>
            <person name="Dawe A."/>
            <person name="Aerts A."/>
            <person name="Barry K."/>
            <person name="Churchill A.C.L."/>
            <person name="Grimwood J."/>
            <person name="Hillman B."/>
            <person name="Milgroom M.G."/>
            <person name="Pangilinan J."/>
            <person name="Smith M."/>
            <person name="Salamov A."/>
            <person name="Schmutz J."/>
            <person name="Yadav J."/>
            <person name="Grigoriev I.V."/>
            <person name="Nuss D."/>
        </authorList>
    </citation>
    <scope>NUCLEOTIDE SEQUENCE</scope>
    <source>
        <strain evidence="2">EP155</strain>
    </source>
</reference>
<accession>A0A9P5CRP0</accession>
<protein>
    <recommendedName>
        <fullName evidence="1">Ubiquitin-like domain-containing protein</fullName>
    </recommendedName>
</protein>
<dbReference type="EMBL" id="MU032346">
    <property type="protein sequence ID" value="KAF3767300.1"/>
    <property type="molecule type" value="Genomic_DNA"/>
</dbReference>
<dbReference type="PRINTS" id="PR00348">
    <property type="entry name" value="UBIQUITIN"/>
</dbReference>
<dbReference type="RefSeq" id="XP_040778261.1">
    <property type="nucleotide sequence ID" value="XM_040924092.1"/>
</dbReference>
<proteinExistence type="predicted"/>
<feature type="non-terminal residue" evidence="2">
    <location>
        <position position="55"/>
    </location>
</feature>
<sequence>NLDYLRSMIQEREGMPPEIQRVIFSGKQLDGCVPLSNFGIQNGSQIYLLRRLVGG</sequence>
<name>A0A9P5CRP0_CRYP1</name>
<dbReference type="Proteomes" id="UP000803844">
    <property type="component" value="Unassembled WGS sequence"/>
</dbReference>
<dbReference type="Gene3D" id="3.10.20.90">
    <property type="entry name" value="Phosphatidylinositol 3-kinase Catalytic Subunit, Chain A, domain 1"/>
    <property type="match status" value="1"/>
</dbReference>
<comment type="caution">
    <text evidence="2">The sequence shown here is derived from an EMBL/GenBank/DDBJ whole genome shotgun (WGS) entry which is preliminary data.</text>
</comment>
<dbReference type="OrthoDB" id="428577at2759"/>
<evidence type="ECO:0000313" key="2">
    <source>
        <dbReference type="EMBL" id="KAF3767300.1"/>
    </source>
</evidence>
<dbReference type="PROSITE" id="PS50053">
    <property type="entry name" value="UBIQUITIN_2"/>
    <property type="match status" value="1"/>
</dbReference>
<keyword evidence="3" id="KW-1185">Reference proteome</keyword>
<dbReference type="InterPro" id="IPR019956">
    <property type="entry name" value="Ubiquitin_dom"/>
</dbReference>
<dbReference type="AlphaFoldDB" id="A0A9P5CRP0"/>
<dbReference type="SUPFAM" id="SSF54236">
    <property type="entry name" value="Ubiquitin-like"/>
    <property type="match status" value="1"/>
</dbReference>
<evidence type="ECO:0000259" key="1">
    <source>
        <dbReference type="PROSITE" id="PS50053"/>
    </source>
</evidence>
<dbReference type="GeneID" id="63841221"/>
<feature type="non-terminal residue" evidence="2">
    <location>
        <position position="1"/>
    </location>
</feature>
<dbReference type="InterPro" id="IPR029071">
    <property type="entry name" value="Ubiquitin-like_domsf"/>
</dbReference>
<feature type="domain" description="Ubiquitin-like" evidence="1">
    <location>
        <begin position="1"/>
        <end position="55"/>
    </location>
</feature>
<dbReference type="InterPro" id="IPR000626">
    <property type="entry name" value="Ubiquitin-like_dom"/>
</dbReference>
<gene>
    <name evidence="2" type="ORF">M406DRAFT_39108</name>
</gene>
<dbReference type="Pfam" id="PF00240">
    <property type="entry name" value="ubiquitin"/>
    <property type="match status" value="1"/>
</dbReference>
<evidence type="ECO:0000313" key="3">
    <source>
        <dbReference type="Proteomes" id="UP000803844"/>
    </source>
</evidence>